<dbReference type="InterPro" id="IPR029021">
    <property type="entry name" value="Prot-tyrosine_phosphatase-like"/>
</dbReference>
<comment type="similarity">
    <text evidence="1">Belongs to the protein-tyrosine phosphatase family.</text>
</comment>
<feature type="domain" description="Tyrosine specific protein phosphatases" evidence="2">
    <location>
        <begin position="104"/>
        <end position="140"/>
    </location>
</feature>
<dbReference type="Proteomes" id="UP000604117">
    <property type="component" value="Unassembled WGS sequence"/>
</dbReference>
<dbReference type="PANTHER" id="PTHR31126">
    <property type="entry name" value="TYROSINE-PROTEIN PHOSPHATASE"/>
    <property type="match status" value="1"/>
</dbReference>
<keyword evidence="4" id="KW-1185">Reference proteome</keyword>
<dbReference type="EMBL" id="BONE01000064">
    <property type="protein sequence ID" value="GIF76570.1"/>
    <property type="molecule type" value="Genomic_DNA"/>
</dbReference>
<dbReference type="SUPFAM" id="SSF52799">
    <property type="entry name" value="(Phosphotyrosine protein) phosphatases II"/>
    <property type="match status" value="1"/>
</dbReference>
<protein>
    <submittedName>
        <fullName evidence="3">Phosphotyrosine protein phosphatase</fullName>
    </submittedName>
</protein>
<comment type="caution">
    <text evidence="3">The sequence shown here is derived from an EMBL/GenBank/DDBJ whole genome shotgun (WGS) entry which is preliminary data.</text>
</comment>
<dbReference type="RefSeq" id="WP_203717443.1">
    <property type="nucleotide sequence ID" value="NZ_BONE01000064.1"/>
</dbReference>
<gene>
    <name evidence="3" type="ORF">Asi02nite_60880</name>
</gene>
<organism evidence="3 4">
    <name type="scientific">Asanoa siamensis</name>
    <dbReference type="NCBI Taxonomy" id="926357"/>
    <lineage>
        <taxon>Bacteria</taxon>
        <taxon>Bacillati</taxon>
        <taxon>Actinomycetota</taxon>
        <taxon>Actinomycetes</taxon>
        <taxon>Micromonosporales</taxon>
        <taxon>Micromonosporaceae</taxon>
        <taxon>Asanoa</taxon>
    </lineage>
</organism>
<evidence type="ECO:0000313" key="3">
    <source>
        <dbReference type="EMBL" id="GIF76570.1"/>
    </source>
</evidence>
<name>A0ABQ4CZ57_9ACTN</name>
<proteinExistence type="inferred from homology"/>
<dbReference type="InterPro" id="IPR026893">
    <property type="entry name" value="Tyr/Ser_Pase_IphP-type"/>
</dbReference>
<reference evidence="3 4" key="1">
    <citation type="submission" date="2021-01" db="EMBL/GenBank/DDBJ databases">
        <title>Whole genome shotgun sequence of Asanoa siamensis NBRC 107932.</title>
        <authorList>
            <person name="Komaki H."/>
            <person name="Tamura T."/>
        </authorList>
    </citation>
    <scope>NUCLEOTIDE SEQUENCE [LARGE SCALE GENOMIC DNA]</scope>
    <source>
        <strain evidence="3 4">NBRC 107932</strain>
    </source>
</reference>
<dbReference type="InterPro" id="IPR016130">
    <property type="entry name" value="Tyr_Pase_AS"/>
</dbReference>
<evidence type="ECO:0000313" key="4">
    <source>
        <dbReference type="Proteomes" id="UP000604117"/>
    </source>
</evidence>
<dbReference type="Gene3D" id="3.90.190.10">
    <property type="entry name" value="Protein tyrosine phosphatase superfamily"/>
    <property type="match status" value="1"/>
</dbReference>
<evidence type="ECO:0000256" key="1">
    <source>
        <dbReference type="ARBA" id="ARBA00009580"/>
    </source>
</evidence>
<dbReference type="InterPro" id="IPR000387">
    <property type="entry name" value="Tyr_Pase_dom"/>
</dbReference>
<dbReference type="PANTHER" id="PTHR31126:SF1">
    <property type="entry name" value="TYROSINE SPECIFIC PROTEIN PHOSPHATASES DOMAIN-CONTAINING PROTEIN"/>
    <property type="match status" value="1"/>
</dbReference>
<accession>A0ABQ4CZ57</accession>
<dbReference type="PROSITE" id="PS50056">
    <property type="entry name" value="TYR_PHOSPHATASE_2"/>
    <property type="match status" value="1"/>
</dbReference>
<dbReference type="Pfam" id="PF13350">
    <property type="entry name" value="Y_phosphatase3"/>
    <property type="match status" value="1"/>
</dbReference>
<dbReference type="PROSITE" id="PS00383">
    <property type="entry name" value="TYR_PHOSPHATASE_1"/>
    <property type="match status" value="1"/>
</dbReference>
<sequence>MFPNLPNFRDLEGLPARGGVIGPRRLYRSDTLAHLTASEAATLTDAYGLATVVDLRAEDEVARYGRGPLGAATAVRYVPVPLGDITDITDRSSFYLGVLAQRGPEVAAAVRTLAAPDALPALVHCAAGCDRTGVFVAIVLDLVGVADEVICADYALTAAAVDAINERLRRNALAEGEAWPPDWPDGLDWHPAAPMMARALTRIRDRWGDGRGWARANGLTDADIAALRAALVIEG</sequence>
<evidence type="ECO:0000259" key="2">
    <source>
        <dbReference type="PROSITE" id="PS50056"/>
    </source>
</evidence>